<feature type="transmembrane region" description="Helical" evidence="6">
    <location>
        <begin position="137"/>
        <end position="154"/>
    </location>
</feature>
<keyword evidence="5 6" id="KW-0472">Membrane</keyword>
<dbReference type="InterPro" id="IPR038078">
    <property type="entry name" value="PhoU-like_sf"/>
</dbReference>
<dbReference type="PANTHER" id="PTHR10010:SF46">
    <property type="entry name" value="SODIUM-DEPENDENT PHOSPHATE TRANSPORT PROTEIN 2B"/>
    <property type="match status" value="1"/>
</dbReference>
<dbReference type="GO" id="GO:0005436">
    <property type="term" value="F:sodium:phosphate symporter activity"/>
    <property type="evidence" value="ECO:0007669"/>
    <property type="project" value="InterPro"/>
</dbReference>
<dbReference type="InterPro" id="IPR026022">
    <property type="entry name" value="PhoU_dom"/>
</dbReference>
<evidence type="ECO:0000313" key="8">
    <source>
        <dbReference type="EMBL" id="MBB6479792.1"/>
    </source>
</evidence>
<feature type="transmembrane region" description="Helical" evidence="6">
    <location>
        <begin position="293"/>
        <end position="313"/>
    </location>
</feature>
<feature type="transmembrane region" description="Helical" evidence="6">
    <location>
        <begin position="174"/>
        <end position="200"/>
    </location>
</feature>
<dbReference type="EMBL" id="JACHGJ010000002">
    <property type="protein sequence ID" value="MBB6479792.1"/>
    <property type="molecule type" value="Genomic_DNA"/>
</dbReference>
<evidence type="ECO:0000313" key="9">
    <source>
        <dbReference type="Proteomes" id="UP000587760"/>
    </source>
</evidence>
<evidence type="ECO:0000256" key="2">
    <source>
        <dbReference type="ARBA" id="ARBA00022475"/>
    </source>
</evidence>
<feature type="transmembrane region" description="Helical" evidence="6">
    <location>
        <begin position="241"/>
        <end position="261"/>
    </location>
</feature>
<dbReference type="RefSeq" id="WP_184745333.1">
    <property type="nucleotide sequence ID" value="NZ_JACHGJ010000002.1"/>
</dbReference>
<dbReference type="Proteomes" id="UP000587760">
    <property type="component" value="Unassembled WGS sequence"/>
</dbReference>
<comment type="subcellular location">
    <subcellularLocation>
        <location evidence="1">Cell membrane</location>
        <topology evidence="1">Multi-pass membrane protein</topology>
    </subcellularLocation>
</comment>
<keyword evidence="3 6" id="KW-0812">Transmembrane</keyword>
<name>A0A841RBK6_9SPIO</name>
<keyword evidence="2" id="KW-1003">Cell membrane</keyword>
<accession>A0A841RBK6</accession>
<keyword evidence="4 6" id="KW-1133">Transmembrane helix</keyword>
<dbReference type="SUPFAM" id="SSF109755">
    <property type="entry name" value="PhoU-like"/>
    <property type="match status" value="1"/>
</dbReference>
<gene>
    <name evidence="8" type="ORF">HNR50_001450</name>
</gene>
<feature type="domain" description="PhoU" evidence="7">
    <location>
        <begin position="358"/>
        <end position="434"/>
    </location>
</feature>
<dbReference type="NCBIfam" id="NF037997">
    <property type="entry name" value="Na_Pi_symport"/>
    <property type="match status" value="1"/>
</dbReference>
<dbReference type="AlphaFoldDB" id="A0A841RBK6"/>
<dbReference type="Pfam" id="PF01895">
    <property type="entry name" value="PhoU"/>
    <property type="match status" value="1"/>
</dbReference>
<protein>
    <submittedName>
        <fullName evidence="8">Phosphate:Na+ symporter</fullName>
    </submittedName>
</protein>
<evidence type="ECO:0000256" key="1">
    <source>
        <dbReference type="ARBA" id="ARBA00004651"/>
    </source>
</evidence>
<evidence type="ECO:0000256" key="5">
    <source>
        <dbReference type="ARBA" id="ARBA00023136"/>
    </source>
</evidence>
<dbReference type="Pfam" id="PF02690">
    <property type="entry name" value="Na_Pi_cotrans"/>
    <property type="match status" value="2"/>
</dbReference>
<comment type="caution">
    <text evidence="8">The sequence shown here is derived from an EMBL/GenBank/DDBJ whole genome shotgun (WGS) entry which is preliminary data.</text>
</comment>
<feature type="transmembrane region" description="Helical" evidence="6">
    <location>
        <begin position="212"/>
        <end position="235"/>
    </location>
</feature>
<feature type="transmembrane region" description="Helical" evidence="6">
    <location>
        <begin position="102"/>
        <end position="125"/>
    </location>
</feature>
<proteinExistence type="predicted"/>
<dbReference type="InterPro" id="IPR003841">
    <property type="entry name" value="Na/Pi_transpt"/>
</dbReference>
<dbReference type="GO" id="GO:0044341">
    <property type="term" value="P:sodium-dependent phosphate transport"/>
    <property type="evidence" value="ECO:0007669"/>
    <property type="project" value="InterPro"/>
</dbReference>
<evidence type="ECO:0000259" key="7">
    <source>
        <dbReference type="Pfam" id="PF01895"/>
    </source>
</evidence>
<keyword evidence="9" id="KW-1185">Reference proteome</keyword>
<dbReference type="GO" id="GO:0005886">
    <property type="term" value="C:plasma membrane"/>
    <property type="evidence" value="ECO:0007669"/>
    <property type="project" value="UniProtKB-SubCell"/>
</dbReference>
<evidence type="ECO:0000256" key="3">
    <source>
        <dbReference type="ARBA" id="ARBA00022692"/>
    </source>
</evidence>
<dbReference type="Gene3D" id="1.20.58.220">
    <property type="entry name" value="Phosphate transport system protein phou homolog 2, domain 2"/>
    <property type="match status" value="1"/>
</dbReference>
<evidence type="ECO:0000256" key="6">
    <source>
        <dbReference type="SAM" id="Phobius"/>
    </source>
</evidence>
<organism evidence="8 9">
    <name type="scientific">Spirochaeta isovalerica</name>
    <dbReference type="NCBI Taxonomy" id="150"/>
    <lineage>
        <taxon>Bacteria</taxon>
        <taxon>Pseudomonadati</taxon>
        <taxon>Spirochaetota</taxon>
        <taxon>Spirochaetia</taxon>
        <taxon>Spirochaetales</taxon>
        <taxon>Spirochaetaceae</taxon>
        <taxon>Spirochaeta</taxon>
    </lineage>
</organism>
<dbReference type="PANTHER" id="PTHR10010">
    <property type="entry name" value="SOLUTE CARRIER FAMILY 34 SODIUM PHOSPHATE , MEMBER 2-RELATED"/>
    <property type="match status" value="1"/>
</dbReference>
<sequence>MSFWNIFSLLGGLAVFLYGMMEMNKNLTSLAGSRMKSLMLKLTKGPVRGYATGLGITMINQSSSATTVLEAALVGAGLMTFQQSLAVTLGAELGSTFLPQLVAFPSITKFSSLIVFAGFILMITVKNRKRRKAAKTLFTFGLLFLGMEMMSLSLKPLRTYEPFIHLMKSVENPFLGILLGLLFTMLIQSSGATTGITIAMAQAGAISIEQAVPINLGAAIGTCITAILGSLTLNWEAKRSAYIHVVFQVIGAFWVVILLLISFRGERLYIWWIKWFTLHVLGTDSLARQIAMGFTFMPLINHLILFPNLSLLLKGFERFFPAKESPGPFGPDYVNDSLIEQNVDLALVMAKKEIGRVIVYIQEMIDEMKSAFRSRDNSVLNKVSSLDSKVDILHKAIITFLARLSQVELSSAQSQQCLNYIYIQNELESIGDVIDKNIMSLAAKKMDRNLLFSEEGFHELEHLIYKVNRNFRTLSEALLSENRDLALSLTKSYEWREEEKYKEFHIERLHRGQAESLATSSVHLDMISYLSRINSHIAYIAGRLSSV</sequence>
<reference evidence="8 9" key="1">
    <citation type="submission" date="2020-08" db="EMBL/GenBank/DDBJ databases">
        <title>Genomic Encyclopedia of Type Strains, Phase IV (KMG-IV): sequencing the most valuable type-strain genomes for metagenomic binning, comparative biology and taxonomic classification.</title>
        <authorList>
            <person name="Goeker M."/>
        </authorList>
    </citation>
    <scope>NUCLEOTIDE SEQUENCE [LARGE SCALE GENOMIC DNA]</scope>
    <source>
        <strain evidence="8 9">DSM 2461</strain>
    </source>
</reference>
<evidence type="ECO:0000256" key="4">
    <source>
        <dbReference type="ARBA" id="ARBA00022989"/>
    </source>
</evidence>